<organism evidence="1 2">
    <name type="scientific">Fluviispira multicolorata</name>
    <dbReference type="NCBI Taxonomy" id="2654512"/>
    <lineage>
        <taxon>Bacteria</taxon>
        <taxon>Pseudomonadati</taxon>
        <taxon>Bdellovibrionota</taxon>
        <taxon>Oligoflexia</taxon>
        <taxon>Silvanigrellales</taxon>
        <taxon>Silvanigrellaceae</taxon>
        <taxon>Fluviispira</taxon>
    </lineage>
</organism>
<protein>
    <submittedName>
        <fullName evidence="1">Uncharacterized protein</fullName>
    </submittedName>
</protein>
<dbReference type="AlphaFoldDB" id="A0A833N248"/>
<accession>A0A833N248</accession>
<evidence type="ECO:0000313" key="1">
    <source>
        <dbReference type="EMBL" id="KAB8027412.1"/>
    </source>
</evidence>
<gene>
    <name evidence="1" type="ORF">GCL57_14545</name>
</gene>
<reference evidence="1 2" key="1">
    <citation type="submission" date="2019-10" db="EMBL/GenBank/DDBJ databases">
        <title>New genus of Silvanigrellaceae.</title>
        <authorList>
            <person name="Pitt A."/>
            <person name="Hahn M.W."/>
        </authorList>
    </citation>
    <scope>NUCLEOTIDE SEQUENCE [LARGE SCALE GENOMIC DNA]</scope>
    <source>
        <strain evidence="1 2">33A1-SZDP</strain>
    </source>
</reference>
<dbReference type="Proteomes" id="UP000442694">
    <property type="component" value="Unassembled WGS sequence"/>
</dbReference>
<dbReference type="RefSeq" id="WP_152214083.1">
    <property type="nucleotide sequence ID" value="NZ_WFLN01000012.1"/>
</dbReference>
<name>A0A833N248_9BACT</name>
<dbReference type="EMBL" id="WFLN01000012">
    <property type="protein sequence ID" value="KAB8027412.1"/>
    <property type="molecule type" value="Genomic_DNA"/>
</dbReference>
<keyword evidence="2" id="KW-1185">Reference proteome</keyword>
<sequence>MSYEFQVKCQKVSYNKFMEFFESFEIICLDEEEAEKKFTFKTWPPERLRFSPFINMCRAIELQYSRSAKEMNVRILSAASLNEFELALKIILYFAENYKLLKVEKPITHEGNQNFTIDEFKSKFNHNWIHECLEFDVKTFLSFGNNSVIEIIGARRSMYFGPKTFAKFQNIATEQNISFADVYFAQMSRLQAIDYENIYYASVWDYDRDPKFGKKTLTMLQEDLELMLPPSDLVYIPQKIKTESFLILRNDLDEILRLSHISFEYFDDCNIQIQAINSLAELKVLENQKIKFLMS</sequence>
<evidence type="ECO:0000313" key="2">
    <source>
        <dbReference type="Proteomes" id="UP000442694"/>
    </source>
</evidence>
<comment type="caution">
    <text evidence="1">The sequence shown here is derived from an EMBL/GenBank/DDBJ whole genome shotgun (WGS) entry which is preliminary data.</text>
</comment>
<proteinExistence type="predicted"/>